<dbReference type="RefSeq" id="WP_225697764.1">
    <property type="nucleotide sequence ID" value="NZ_JAIXNE010000002.1"/>
</dbReference>
<proteinExistence type="predicted"/>
<sequence>MEHSKDQKPAAAFKMTGDWKEQSKQLKAKYSQLTDEDLKYEAGKENDLFKRVEKRLNKNHDEVVNIIRKVQPAQAL</sequence>
<keyword evidence="4" id="KW-1185">Reference proteome</keyword>
<dbReference type="EMBL" id="JAIXNE010000002">
    <property type="protein sequence ID" value="MCA6074651.1"/>
    <property type="molecule type" value="Genomic_DNA"/>
</dbReference>
<accession>A0A9X1HN83</accession>
<evidence type="ECO:0008006" key="5">
    <source>
        <dbReference type="Google" id="ProtNLM"/>
    </source>
</evidence>
<dbReference type="InterPro" id="IPR036629">
    <property type="entry name" value="YjbJ_sf"/>
</dbReference>
<evidence type="ECO:0000313" key="3">
    <source>
        <dbReference type="EMBL" id="MCA6076956.1"/>
    </source>
</evidence>
<reference evidence="1" key="1">
    <citation type="submission" date="2021-09" db="EMBL/GenBank/DDBJ databases">
        <title>Fulvivirga sp. isolated from coastal sediment.</title>
        <authorList>
            <person name="Yu H."/>
        </authorList>
    </citation>
    <scope>NUCLEOTIDE SEQUENCE</scope>
    <source>
        <strain evidence="1">1062</strain>
    </source>
</reference>
<dbReference type="EMBL" id="JAIXNE010000003">
    <property type="protein sequence ID" value="MCA6075828.1"/>
    <property type="molecule type" value="Genomic_DNA"/>
</dbReference>
<comment type="caution">
    <text evidence="1">The sequence shown here is derived from an EMBL/GenBank/DDBJ whole genome shotgun (WGS) entry which is preliminary data.</text>
</comment>
<evidence type="ECO:0000313" key="1">
    <source>
        <dbReference type="EMBL" id="MCA6074651.1"/>
    </source>
</evidence>
<name>A0A9X1HN83_9BACT</name>
<dbReference type="Proteomes" id="UP001139409">
    <property type="component" value="Unassembled WGS sequence"/>
</dbReference>
<evidence type="ECO:0000313" key="4">
    <source>
        <dbReference type="Proteomes" id="UP001139409"/>
    </source>
</evidence>
<protein>
    <recommendedName>
        <fullName evidence="5">General stress protein CsbD</fullName>
    </recommendedName>
</protein>
<evidence type="ECO:0000313" key="2">
    <source>
        <dbReference type="EMBL" id="MCA6075828.1"/>
    </source>
</evidence>
<dbReference type="EMBL" id="JAIXNE010000004">
    <property type="protein sequence ID" value="MCA6076956.1"/>
    <property type="molecule type" value="Genomic_DNA"/>
</dbReference>
<dbReference type="Gene3D" id="1.10.1470.10">
    <property type="entry name" value="YjbJ"/>
    <property type="match status" value="1"/>
</dbReference>
<gene>
    <name evidence="1" type="ORF">LDX50_07205</name>
    <name evidence="2" type="ORF">LDX50_13175</name>
    <name evidence="3" type="ORF">LDX50_18895</name>
</gene>
<dbReference type="SUPFAM" id="SSF69047">
    <property type="entry name" value="Hypothetical protein YjbJ"/>
    <property type="match status" value="1"/>
</dbReference>
<dbReference type="AlphaFoldDB" id="A0A9X1HN83"/>
<organism evidence="1 4">
    <name type="scientific">Fulvivirga sedimenti</name>
    <dbReference type="NCBI Taxonomy" id="2879465"/>
    <lineage>
        <taxon>Bacteria</taxon>
        <taxon>Pseudomonadati</taxon>
        <taxon>Bacteroidota</taxon>
        <taxon>Cytophagia</taxon>
        <taxon>Cytophagales</taxon>
        <taxon>Fulvivirgaceae</taxon>
        <taxon>Fulvivirga</taxon>
    </lineage>
</organism>